<feature type="compositionally biased region" description="Polar residues" evidence="1">
    <location>
        <begin position="137"/>
        <end position="158"/>
    </location>
</feature>
<feature type="non-terminal residue" evidence="2">
    <location>
        <position position="158"/>
    </location>
</feature>
<evidence type="ECO:0000313" key="2">
    <source>
        <dbReference type="EMBL" id="JAG41700.1"/>
    </source>
</evidence>
<name>A0A0A9ZHG8_LYGHE</name>
<reference evidence="2" key="1">
    <citation type="journal article" date="2014" name="PLoS ONE">
        <title>Transcriptome-Based Identification of ABC Transporters in the Western Tarnished Plant Bug Lygus hesperus.</title>
        <authorList>
            <person name="Hull J.J."/>
            <person name="Chaney K."/>
            <person name="Geib S.M."/>
            <person name="Fabrick J.A."/>
            <person name="Brent C.S."/>
            <person name="Walsh D."/>
            <person name="Lavine L.C."/>
        </authorList>
    </citation>
    <scope>NUCLEOTIDE SEQUENCE</scope>
</reference>
<dbReference type="EMBL" id="GBHO01001904">
    <property type="protein sequence ID" value="JAG41700.1"/>
    <property type="molecule type" value="Transcribed_RNA"/>
</dbReference>
<feature type="compositionally biased region" description="Low complexity" evidence="1">
    <location>
        <begin position="67"/>
        <end position="78"/>
    </location>
</feature>
<feature type="compositionally biased region" description="Polar residues" evidence="1">
    <location>
        <begin position="79"/>
        <end position="91"/>
    </location>
</feature>
<sequence length="158" mass="18372">IGKQLGFGSRMLIRKLLRHFEINAESCLTTGPISSIEELIQVLETSDHFRRNHEPSILYGNQQRCDQQRYQQQGNNHQSYNHQEQNWQGQNRHGCDQQGYYKTWNNQDQQKNNNQQNCTAQNRGNDQQEKNNQQENSALQGQETGENSWQNPGTQLGA</sequence>
<feature type="compositionally biased region" description="Low complexity" evidence="1">
    <location>
        <begin position="105"/>
        <end position="122"/>
    </location>
</feature>
<reference evidence="2" key="2">
    <citation type="submission" date="2014-07" db="EMBL/GenBank/DDBJ databases">
        <authorList>
            <person name="Hull J."/>
        </authorList>
    </citation>
    <scope>NUCLEOTIDE SEQUENCE</scope>
</reference>
<organism evidence="2">
    <name type="scientific">Lygus hesperus</name>
    <name type="common">Western plant bug</name>
    <dbReference type="NCBI Taxonomy" id="30085"/>
    <lineage>
        <taxon>Eukaryota</taxon>
        <taxon>Metazoa</taxon>
        <taxon>Ecdysozoa</taxon>
        <taxon>Arthropoda</taxon>
        <taxon>Hexapoda</taxon>
        <taxon>Insecta</taxon>
        <taxon>Pterygota</taxon>
        <taxon>Neoptera</taxon>
        <taxon>Paraneoptera</taxon>
        <taxon>Hemiptera</taxon>
        <taxon>Heteroptera</taxon>
        <taxon>Panheteroptera</taxon>
        <taxon>Cimicomorpha</taxon>
        <taxon>Miridae</taxon>
        <taxon>Mirini</taxon>
        <taxon>Lygus</taxon>
    </lineage>
</organism>
<protein>
    <submittedName>
        <fullName evidence="2">Uncharacterized protein</fullName>
    </submittedName>
</protein>
<feature type="region of interest" description="Disordered" evidence="1">
    <location>
        <begin position="67"/>
        <end position="158"/>
    </location>
</feature>
<accession>A0A0A9ZHG8</accession>
<evidence type="ECO:0000256" key="1">
    <source>
        <dbReference type="SAM" id="MobiDB-lite"/>
    </source>
</evidence>
<proteinExistence type="predicted"/>
<feature type="non-terminal residue" evidence="2">
    <location>
        <position position="1"/>
    </location>
</feature>
<dbReference type="AlphaFoldDB" id="A0A0A9ZHG8"/>
<gene>
    <name evidence="2" type="ORF">CM83_4971</name>
</gene>